<comment type="caution">
    <text evidence="2">The sequence shown here is derived from an EMBL/GenBank/DDBJ whole genome shotgun (WGS) entry which is preliminary data.</text>
</comment>
<dbReference type="AlphaFoldDB" id="A0A9W9SHW0"/>
<reference evidence="2" key="2">
    <citation type="journal article" date="2023" name="IMA Fungus">
        <title>Comparative genomic study of the Penicillium genus elucidates a diverse pangenome and 15 lateral gene transfer events.</title>
        <authorList>
            <person name="Petersen C."/>
            <person name="Sorensen T."/>
            <person name="Nielsen M.R."/>
            <person name="Sondergaard T.E."/>
            <person name="Sorensen J.L."/>
            <person name="Fitzpatrick D.A."/>
            <person name="Frisvad J.C."/>
            <person name="Nielsen K.L."/>
        </authorList>
    </citation>
    <scope>NUCLEOTIDE SEQUENCE</scope>
    <source>
        <strain evidence="2">IBT 29864</strain>
    </source>
</reference>
<accession>A0A9W9SHW0</accession>
<keyword evidence="3" id="KW-1185">Reference proteome</keyword>
<dbReference type="GeneID" id="81437071"/>
<gene>
    <name evidence="2" type="ORF">N7496_004963</name>
</gene>
<evidence type="ECO:0000256" key="1">
    <source>
        <dbReference type="SAM" id="MobiDB-lite"/>
    </source>
</evidence>
<dbReference type="RefSeq" id="XP_056556417.1">
    <property type="nucleotide sequence ID" value="XM_056697892.1"/>
</dbReference>
<reference evidence="2" key="1">
    <citation type="submission" date="2022-11" db="EMBL/GenBank/DDBJ databases">
        <authorList>
            <person name="Petersen C."/>
        </authorList>
    </citation>
    <scope>NUCLEOTIDE SEQUENCE</scope>
    <source>
        <strain evidence="2">IBT 29864</strain>
    </source>
</reference>
<organism evidence="2 3">
    <name type="scientific">Penicillium cataractarum</name>
    <dbReference type="NCBI Taxonomy" id="2100454"/>
    <lineage>
        <taxon>Eukaryota</taxon>
        <taxon>Fungi</taxon>
        <taxon>Dikarya</taxon>
        <taxon>Ascomycota</taxon>
        <taxon>Pezizomycotina</taxon>
        <taxon>Eurotiomycetes</taxon>
        <taxon>Eurotiomycetidae</taxon>
        <taxon>Eurotiales</taxon>
        <taxon>Aspergillaceae</taxon>
        <taxon>Penicillium</taxon>
    </lineage>
</organism>
<dbReference type="EMBL" id="JAPZBS010000004">
    <property type="protein sequence ID" value="KAJ5377554.1"/>
    <property type="molecule type" value="Genomic_DNA"/>
</dbReference>
<dbReference type="OrthoDB" id="4202165at2759"/>
<evidence type="ECO:0000313" key="2">
    <source>
        <dbReference type="EMBL" id="KAJ5377554.1"/>
    </source>
</evidence>
<sequence>MEDEDDDWGWCQPLTRQPTRAETATGRSIEVNTDITENLGEPQQPDSPQAPIELEENWHYEELQRHGQGQDPEDEIPREPFCDSPIRTALEALVNNNITLVEYGAQVQFRCGYEEVPVVVEWAVPDDQLQHASQTLLEHNFPLLHHGVRPEFGYWDTGCRRHGLDSIGWMRVHLLPLSLVGLTLDETIDVSSMFAPKLRILTPLPTRYMLSLIRHLKKLPLRDSSRLRVEKDLLGFIGYYIVRDPPPELQQSDEPLQKKLQRGVELMRTFDWGNVDQDELATAERLVLDCRRVSKLTDVVEDLD</sequence>
<feature type="region of interest" description="Disordered" evidence="1">
    <location>
        <begin position="1"/>
        <end position="56"/>
    </location>
</feature>
<protein>
    <submittedName>
        <fullName evidence="2">Uncharacterized protein</fullName>
    </submittedName>
</protein>
<feature type="compositionally biased region" description="Polar residues" evidence="1">
    <location>
        <begin position="14"/>
        <end position="36"/>
    </location>
</feature>
<dbReference type="Proteomes" id="UP001147782">
    <property type="component" value="Unassembled WGS sequence"/>
</dbReference>
<evidence type="ECO:0000313" key="3">
    <source>
        <dbReference type="Proteomes" id="UP001147782"/>
    </source>
</evidence>
<proteinExistence type="predicted"/>
<name>A0A9W9SHW0_9EURO</name>